<organism evidence="1 2">
    <name type="scientific">Heterorhabditis bacteriophora</name>
    <name type="common">Entomopathogenic nematode worm</name>
    <dbReference type="NCBI Taxonomy" id="37862"/>
    <lineage>
        <taxon>Eukaryota</taxon>
        <taxon>Metazoa</taxon>
        <taxon>Ecdysozoa</taxon>
        <taxon>Nematoda</taxon>
        <taxon>Chromadorea</taxon>
        <taxon>Rhabditida</taxon>
        <taxon>Rhabditina</taxon>
        <taxon>Rhabditomorpha</taxon>
        <taxon>Strongyloidea</taxon>
        <taxon>Heterorhabditidae</taxon>
        <taxon>Heterorhabditis</taxon>
    </lineage>
</organism>
<accession>A0A1I7WHG0</accession>
<name>A0A1I7WHG0_HETBA</name>
<proteinExistence type="predicted"/>
<dbReference type="AlphaFoldDB" id="A0A1I7WHG0"/>
<reference evidence="2" key="1">
    <citation type="submission" date="2016-11" db="UniProtKB">
        <authorList>
            <consortium name="WormBaseParasite"/>
        </authorList>
    </citation>
    <scope>IDENTIFICATION</scope>
</reference>
<protein>
    <submittedName>
        <fullName evidence="2">Uncharacterized protein</fullName>
    </submittedName>
</protein>
<evidence type="ECO:0000313" key="1">
    <source>
        <dbReference type="Proteomes" id="UP000095283"/>
    </source>
</evidence>
<dbReference type="WBParaSite" id="Hba_04440">
    <property type="protein sequence ID" value="Hba_04440"/>
    <property type="gene ID" value="Hba_04440"/>
</dbReference>
<evidence type="ECO:0000313" key="2">
    <source>
        <dbReference type="WBParaSite" id="Hba_04440"/>
    </source>
</evidence>
<sequence length="40" mass="4785">MLNIKGFRNIMLNFKYRLSLSALRIHPYIYIINAIKANEM</sequence>
<dbReference type="Proteomes" id="UP000095283">
    <property type="component" value="Unplaced"/>
</dbReference>
<keyword evidence="1" id="KW-1185">Reference proteome</keyword>